<feature type="compositionally biased region" description="Gly residues" evidence="2">
    <location>
        <begin position="718"/>
        <end position="728"/>
    </location>
</feature>
<reference evidence="7 8" key="1">
    <citation type="submission" date="2023-04" db="EMBL/GenBank/DDBJ databases">
        <title>Funneling lignin-derived compounds into biodiesel using alkali-halophilic Citricoccus sp. P2.</title>
        <authorList>
            <person name="Luo C.-B."/>
        </authorList>
    </citation>
    <scope>NUCLEOTIDE SEQUENCE [LARGE SCALE GENOMIC DNA]</scope>
    <source>
        <strain evidence="7 8">P2</strain>
    </source>
</reference>
<organism evidence="7 8">
    <name type="scientific">Citricoccus muralis</name>
    <dbReference type="NCBI Taxonomy" id="169134"/>
    <lineage>
        <taxon>Bacteria</taxon>
        <taxon>Bacillati</taxon>
        <taxon>Actinomycetota</taxon>
        <taxon>Actinomycetes</taxon>
        <taxon>Micrococcales</taxon>
        <taxon>Micrococcaceae</taxon>
        <taxon>Citricoccus</taxon>
    </lineage>
</organism>
<keyword evidence="3" id="KW-0812">Transmembrane</keyword>
<dbReference type="InterPro" id="IPR006179">
    <property type="entry name" value="5_nucleotidase/apyrase"/>
</dbReference>
<feature type="signal peptide" evidence="4">
    <location>
        <begin position="1"/>
        <end position="28"/>
    </location>
</feature>
<dbReference type="Proteomes" id="UP001219037">
    <property type="component" value="Chromosome"/>
</dbReference>
<dbReference type="PRINTS" id="PR01607">
    <property type="entry name" value="APYRASEFAMLY"/>
</dbReference>
<dbReference type="InterPro" id="IPR008334">
    <property type="entry name" value="5'-Nucleotdase_C"/>
</dbReference>
<dbReference type="InterPro" id="IPR004843">
    <property type="entry name" value="Calcineurin-like_PHP"/>
</dbReference>
<proteinExistence type="predicted"/>
<feature type="chain" id="PRO_5046408667" evidence="4">
    <location>
        <begin position="29"/>
        <end position="799"/>
    </location>
</feature>
<sequence>MSSFRHRAGAAAPLMVLALVVTPATALADTTEQPGTPDDAAGETATLTLLNFNDFHGRLNDDGLAMAKNIEAEREANPNSLLVSAGDNVGGTLFVSSASDDNPTLDFLNVLGLQASALGNHEFDQGREDLDTRIVERSAFPQLGANVLEADGEPAYEPYTLLETESGHTVAVIGAVTPETTTLVSPAGIADLTFADPVEHVNRYAEALSDGDDANGEADIIVAAYHEGVSQADPLNAPIVTDTHAAVDVIFTGHTHQEYIIDAPVPGDAERTRPVMQSGEYADHLGTVDLEISADGEVLGYTAENIASVVPESDDEYAQFEAEIAANPMLAELSSIIDDAEAVADEVGSVEMGTIQDYVTTGIREGEGGMNFDQRDLESTMGHLVADAWLYAANETETGAGEVDFGIVNPGGLRDEFPGGLRGDQSLQVPATLTVAQAVGVNPFANTLFLVDITGAQLRETLEQQWQTSASGEVPGRPFLQLGLSENVRYTYTTEVRTSGDDTVGHDTRGSNIDQIWVNDVPVLDEDVFTVALPSFLAAGGDNFRALANGHNHRDTGLIDTDAFHNYVQDGLGGEVGPRYNKQAVQLTELADEISVDGELSLTLADLGVQSFAAPDAGQLTAEIAAYPGDDAHEPLADDTYQLLGTVAVDADSASAAVSLNLAEAQLSAGTHVLRFTDATTGTVVTRTVELVGSTDDADNTGGSGTGDVTATPTPSTGGSGGSGGGSVGSDDNTDNTDNAGGADNTDGADNTSDAKTAGKDRGGALAATGAEITGLALGALLILGTGVTLFLVRRRSAH</sequence>
<evidence type="ECO:0000256" key="3">
    <source>
        <dbReference type="SAM" id="Phobius"/>
    </source>
</evidence>
<evidence type="ECO:0000256" key="4">
    <source>
        <dbReference type="SAM" id="SignalP"/>
    </source>
</evidence>
<name>A0ABY8H8L2_9MICC</name>
<feature type="domain" description="5'-Nucleotidase C-terminal" evidence="6">
    <location>
        <begin position="370"/>
        <end position="548"/>
    </location>
</feature>
<protein>
    <submittedName>
        <fullName evidence="7">Bifunctional UDP-sugar hydrolase/5'-nucleotidase</fullName>
    </submittedName>
</protein>
<keyword evidence="3" id="KW-0472">Membrane</keyword>
<dbReference type="GO" id="GO:0016787">
    <property type="term" value="F:hydrolase activity"/>
    <property type="evidence" value="ECO:0007669"/>
    <property type="project" value="UniProtKB-KW"/>
</dbReference>
<dbReference type="SUPFAM" id="SSF56300">
    <property type="entry name" value="Metallo-dependent phosphatases"/>
    <property type="match status" value="1"/>
</dbReference>
<evidence type="ECO:0000256" key="2">
    <source>
        <dbReference type="SAM" id="MobiDB-lite"/>
    </source>
</evidence>
<dbReference type="Gene3D" id="3.90.780.10">
    <property type="entry name" value="5'-Nucleotidase, C-terminal domain"/>
    <property type="match status" value="1"/>
</dbReference>
<feature type="domain" description="Calcineurin-like phosphoesterase" evidence="5">
    <location>
        <begin position="49"/>
        <end position="257"/>
    </location>
</feature>
<evidence type="ECO:0000259" key="5">
    <source>
        <dbReference type="Pfam" id="PF00149"/>
    </source>
</evidence>
<evidence type="ECO:0000259" key="6">
    <source>
        <dbReference type="Pfam" id="PF02872"/>
    </source>
</evidence>
<keyword evidence="3" id="KW-1133">Transmembrane helix</keyword>
<keyword evidence="7" id="KW-0378">Hydrolase</keyword>
<evidence type="ECO:0000313" key="7">
    <source>
        <dbReference type="EMBL" id="WFP17498.1"/>
    </source>
</evidence>
<dbReference type="Gene3D" id="3.60.21.10">
    <property type="match status" value="1"/>
</dbReference>
<dbReference type="PANTHER" id="PTHR11575">
    <property type="entry name" value="5'-NUCLEOTIDASE-RELATED"/>
    <property type="match status" value="1"/>
</dbReference>
<feature type="region of interest" description="Disordered" evidence="2">
    <location>
        <begin position="694"/>
        <end position="762"/>
    </location>
</feature>
<feature type="transmembrane region" description="Helical" evidence="3">
    <location>
        <begin position="773"/>
        <end position="793"/>
    </location>
</feature>
<dbReference type="PANTHER" id="PTHR11575:SF24">
    <property type="entry name" value="5'-NUCLEOTIDASE"/>
    <property type="match status" value="1"/>
</dbReference>
<dbReference type="Pfam" id="PF00149">
    <property type="entry name" value="Metallophos"/>
    <property type="match status" value="1"/>
</dbReference>
<dbReference type="SUPFAM" id="SSF55816">
    <property type="entry name" value="5'-nucleotidase (syn. UDP-sugar hydrolase), C-terminal domain"/>
    <property type="match status" value="1"/>
</dbReference>
<evidence type="ECO:0000256" key="1">
    <source>
        <dbReference type="ARBA" id="ARBA00022729"/>
    </source>
</evidence>
<gene>
    <name evidence="7" type="ORF">P8192_05160</name>
</gene>
<dbReference type="EMBL" id="CP121252">
    <property type="protein sequence ID" value="WFP17498.1"/>
    <property type="molecule type" value="Genomic_DNA"/>
</dbReference>
<dbReference type="RefSeq" id="WP_278159053.1">
    <property type="nucleotide sequence ID" value="NZ_CP121252.1"/>
</dbReference>
<accession>A0ABY8H8L2</accession>
<dbReference type="InterPro" id="IPR029052">
    <property type="entry name" value="Metallo-depent_PP-like"/>
</dbReference>
<dbReference type="InterPro" id="IPR036907">
    <property type="entry name" value="5'-Nucleotdase_C_sf"/>
</dbReference>
<keyword evidence="1 4" id="KW-0732">Signal</keyword>
<evidence type="ECO:0000313" key="8">
    <source>
        <dbReference type="Proteomes" id="UP001219037"/>
    </source>
</evidence>
<keyword evidence="8" id="KW-1185">Reference proteome</keyword>
<feature type="compositionally biased region" description="Low complexity" evidence="2">
    <location>
        <begin position="736"/>
        <end position="752"/>
    </location>
</feature>
<dbReference type="Pfam" id="PF02872">
    <property type="entry name" value="5_nucleotid_C"/>
    <property type="match status" value="1"/>
</dbReference>